<gene>
    <name evidence="1" type="ORF">RirG_251480</name>
</gene>
<keyword evidence="2" id="KW-1185">Reference proteome</keyword>
<proteinExistence type="predicted"/>
<protein>
    <submittedName>
        <fullName evidence="1">Uncharacterized protein</fullName>
    </submittedName>
</protein>
<dbReference type="Proteomes" id="UP000022910">
    <property type="component" value="Unassembled WGS sequence"/>
</dbReference>
<comment type="caution">
    <text evidence="1">The sequence shown here is derived from an EMBL/GenBank/DDBJ whole genome shotgun (WGS) entry which is preliminary data.</text>
</comment>
<name>A0A015JZK6_RHIIW</name>
<dbReference type="AlphaFoldDB" id="A0A015JZK6"/>
<dbReference type="HOGENOM" id="CLU_038726_3_0_1"/>
<organism evidence="1 2">
    <name type="scientific">Rhizophagus irregularis (strain DAOM 197198w)</name>
    <name type="common">Glomus intraradices</name>
    <dbReference type="NCBI Taxonomy" id="1432141"/>
    <lineage>
        <taxon>Eukaryota</taxon>
        <taxon>Fungi</taxon>
        <taxon>Fungi incertae sedis</taxon>
        <taxon>Mucoromycota</taxon>
        <taxon>Glomeromycotina</taxon>
        <taxon>Glomeromycetes</taxon>
        <taxon>Glomerales</taxon>
        <taxon>Glomeraceae</taxon>
        <taxon>Rhizophagus</taxon>
    </lineage>
</organism>
<evidence type="ECO:0000313" key="1">
    <source>
        <dbReference type="EMBL" id="EXX52596.1"/>
    </source>
</evidence>
<accession>A0A015JZK6</accession>
<evidence type="ECO:0000313" key="2">
    <source>
        <dbReference type="Proteomes" id="UP000022910"/>
    </source>
</evidence>
<reference evidence="1 2" key="1">
    <citation type="submission" date="2014-02" db="EMBL/GenBank/DDBJ databases">
        <title>Single nucleus genome sequencing reveals high similarity among nuclei of an endomycorrhizal fungus.</title>
        <authorList>
            <person name="Lin K."/>
            <person name="Geurts R."/>
            <person name="Zhang Z."/>
            <person name="Limpens E."/>
            <person name="Saunders D.G."/>
            <person name="Mu D."/>
            <person name="Pang E."/>
            <person name="Cao H."/>
            <person name="Cha H."/>
            <person name="Lin T."/>
            <person name="Zhou Q."/>
            <person name="Shang Y."/>
            <person name="Li Y."/>
            <person name="Ivanov S."/>
            <person name="Sharma T."/>
            <person name="Velzen R.V."/>
            <person name="Ruijter N.D."/>
            <person name="Aanen D.K."/>
            <person name="Win J."/>
            <person name="Kamoun S."/>
            <person name="Bisseling T."/>
            <person name="Huang S."/>
        </authorList>
    </citation>
    <scope>NUCLEOTIDE SEQUENCE [LARGE SCALE GENOMIC DNA]</scope>
    <source>
        <strain evidence="2">DAOM197198w</strain>
    </source>
</reference>
<sequence>MGSFKSLSESSNDSVNCENTKVYQLQTERCNLIEVLLYLDSIDKLLQSWQNIIKKIACEAIPKKPGIQWLTTWSSHLELYLNNYQCSGVWYEEFLTVTKLHTSSTLRLVAYLLLQKVIEHTFRKKAIKKDQAADCNLIPENIIVLEPIEASKFSYIVGWVVYKLTKSDKQTKSHPQFKAICAHLEILNSEQVVYEQDVRSQITNVIPGQEFLEFMYKMESLILLLFEKHKELGPNTLQYIYNSLLGNLPLLQSFNILLDFADQQVLICKPATNERHELKDEVRNFLYERIISIYMRSRQKTWRSFNDLIPEKGTSSLRENLKTLRKDTQTISRKENKPTLIKKENIPQDPLLGLGQLQIWAKLDDAEEVFSKIFQVVELQWLLWAFGDNVKKKRKKILIPLIFDHLKKGTQFCEEALLKRCMFAL</sequence>
<dbReference type="EMBL" id="JEMT01029266">
    <property type="protein sequence ID" value="EXX52596.1"/>
    <property type="molecule type" value="Genomic_DNA"/>
</dbReference>